<dbReference type="InterPro" id="IPR016123">
    <property type="entry name" value="Mog1/PsbP_a/b/a-sand"/>
</dbReference>
<dbReference type="GO" id="GO:0006606">
    <property type="term" value="P:protein import into nucleus"/>
    <property type="evidence" value="ECO:0007669"/>
    <property type="project" value="TreeGrafter"/>
</dbReference>
<proteinExistence type="inferred from homology"/>
<dbReference type="GeneID" id="39603426"/>
<dbReference type="OrthoDB" id="10255285at2759"/>
<dbReference type="InterPro" id="IPR007681">
    <property type="entry name" value="Mog1"/>
</dbReference>
<evidence type="ECO:0000313" key="5">
    <source>
        <dbReference type="Proteomes" id="UP000283841"/>
    </source>
</evidence>
<dbReference type="EMBL" id="RCNU01000012">
    <property type="protein sequence ID" value="RWQ92747.1"/>
    <property type="molecule type" value="Genomic_DNA"/>
</dbReference>
<name>A0A443HLR6_BYSSP</name>
<gene>
    <name evidence="4" type="ORF">C8Q69DRAFT_89991</name>
</gene>
<sequence length="236" mass="25122">MNAFDQKDFFGSAIGGTVPRGWIDASTLREVPDHQEIFLSPTTLSNMIIELNEQVTTEDALSALGSTATLDTPATDPRSGVPATTETVDKAAALYHLRDLCDDGDAMQIINAPRPVTLGRFPSNGSSAVPAYAGVVSYTSPRRQSGAGRIPVHGEGAAAGSSAMGPLTSKFTCHFLLARLKEKATDVLVFVNVPHEEFDKTGDPRGLSREEDLASGLVNKMIETLEVKDWSLFGSA</sequence>
<evidence type="ECO:0000256" key="1">
    <source>
        <dbReference type="ARBA" id="ARBA00010307"/>
    </source>
</evidence>
<dbReference type="RefSeq" id="XP_028482392.1">
    <property type="nucleotide sequence ID" value="XM_028634149.1"/>
</dbReference>
<dbReference type="GO" id="GO:0031267">
    <property type="term" value="F:small GTPase binding"/>
    <property type="evidence" value="ECO:0007669"/>
    <property type="project" value="TreeGrafter"/>
</dbReference>
<keyword evidence="3" id="KW-0653">Protein transport</keyword>
<comment type="similarity">
    <text evidence="1">Belongs to the MOG1 family.</text>
</comment>
<protein>
    <submittedName>
        <fullName evidence="4">Putative Ran-interacting protein Mog1</fullName>
    </submittedName>
</protein>
<dbReference type="GO" id="GO:0005634">
    <property type="term" value="C:nucleus"/>
    <property type="evidence" value="ECO:0007669"/>
    <property type="project" value="TreeGrafter"/>
</dbReference>
<dbReference type="SUPFAM" id="SSF55724">
    <property type="entry name" value="Mog1p/PsbP-like"/>
    <property type="match status" value="1"/>
</dbReference>
<evidence type="ECO:0000313" key="4">
    <source>
        <dbReference type="EMBL" id="RWQ92747.1"/>
    </source>
</evidence>
<accession>A0A443HLR6</accession>
<organism evidence="4 5">
    <name type="scientific">Byssochlamys spectabilis</name>
    <name type="common">Paecilomyces variotii</name>
    <dbReference type="NCBI Taxonomy" id="264951"/>
    <lineage>
        <taxon>Eukaryota</taxon>
        <taxon>Fungi</taxon>
        <taxon>Dikarya</taxon>
        <taxon>Ascomycota</taxon>
        <taxon>Pezizomycotina</taxon>
        <taxon>Eurotiomycetes</taxon>
        <taxon>Eurotiomycetidae</taxon>
        <taxon>Eurotiales</taxon>
        <taxon>Thermoascaceae</taxon>
        <taxon>Paecilomyces</taxon>
    </lineage>
</organism>
<evidence type="ECO:0000256" key="3">
    <source>
        <dbReference type="ARBA" id="ARBA00022927"/>
    </source>
</evidence>
<evidence type="ECO:0000256" key="2">
    <source>
        <dbReference type="ARBA" id="ARBA00022448"/>
    </source>
</evidence>
<keyword evidence="2" id="KW-0813">Transport</keyword>
<dbReference type="PANTHER" id="PTHR15837">
    <property type="entry name" value="RAN GUANINE NUCLEOTIDE RELEASE FACTOR"/>
    <property type="match status" value="1"/>
</dbReference>
<dbReference type="Pfam" id="PF04603">
    <property type="entry name" value="Mog1"/>
    <property type="match status" value="1"/>
</dbReference>
<reference evidence="4 5" key="1">
    <citation type="journal article" date="2018" name="Front. Microbiol.">
        <title>Genomic and genetic insights into a cosmopolitan fungus, Paecilomyces variotii (Eurotiales).</title>
        <authorList>
            <person name="Urquhart A.S."/>
            <person name="Mondo S.J."/>
            <person name="Makela M.R."/>
            <person name="Hane J.K."/>
            <person name="Wiebenga A."/>
            <person name="He G."/>
            <person name="Mihaltcheva S."/>
            <person name="Pangilinan J."/>
            <person name="Lipzen A."/>
            <person name="Barry K."/>
            <person name="de Vries R.P."/>
            <person name="Grigoriev I.V."/>
            <person name="Idnurm A."/>
        </authorList>
    </citation>
    <scope>NUCLEOTIDE SEQUENCE [LARGE SCALE GENOMIC DNA]</scope>
    <source>
        <strain evidence="4 5">CBS 101075</strain>
    </source>
</reference>
<dbReference type="VEuPathDB" id="FungiDB:C8Q69DRAFT_89991"/>
<dbReference type="Proteomes" id="UP000283841">
    <property type="component" value="Unassembled WGS sequence"/>
</dbReference>
<comment type="caution">
    <text evidence="4">The sequence shown here is derived from an EMBL/GenBank/DDBJ whole genome shotgun (WGS) entry which is preliminary data.</text>
</comment>
<dbReference type="Gene3D" id="3.40.1000.10">
    <property type="entry name" value="Mog1/PsbP, alpha/beta/alpha sandwich"/>
    <property type="match status" value="1"/>
</dbReference>
<dbReference type="STRING" id="264951.A0A443HLR6"/>
<dbReference type="AlphaFoldDB" id="A0A443HLR6"/>
<dbReference type="GO" id="GO:0005085">
    <property type="term" value="F:guanyl-nucleotide exchange factor activity"/>
    <property type="evidence" value="ECO:0007669"/>
    <property type="project" value="TreeGrafter"/>
</dbReference>
<keyword evidence="5" id="KW-1185">Reference proteome</keyword>
<dbReference type="PANTHER" id="PTHR15837:SF0">
    <property type="entry name" value="RAN GUANINE NUCLEOTIDE RELEASE FACTOR"/>
    <property type="match status" value="1"/>
</dbReference>